<dbReference type="PANTHER" id="PTHR23513">
    <property type="entry name" value="INTEGRAL MEMBRANE EFFLUX PROTEIN-RELATED"/>
    <property type="match status" value="1"/>
</dbReference>
<proteinExistence type="predicted"/>
<evidence type="ECO:0000256" key="6">
    <source>
        <dbReference type="SAM" id="Phobius"/>
    </source>
</evidence>
<sequence length="424" mass="43793">MIPGHRPSWSSKRCRSDPVRLEVLRRNRGFGRLIAGQIPSDAADWLAYVAMTTLLAFEWQAPTVAFAWFAVALGAPYLTVGLVAGALVDRLPLKAVLVGSNLARALVFAAMTLAQDWVTLLVLLAVGQSVDSFFSPAKQAALQGLVRREDRMGANGISYAINQTSKIAAPAAGGALLAVLEPGAVFWVTAAVSLLAVPPLLALPGLERKAPKGDATLGIARDVAEGLRIVGRSVPLRLALGLTAAGFFSIFLYDTLIAPLLRDIGFDEVVMGWTMAAVGGGGVLGALLMTRLTAQPFRLIAFGAIGSGLLLMAPALAELTGRGIDLAVLLGVFVLAGITSSAMLVPPRVVIQNETDESAIARVSSVMEAANMLALLTAPFVGAWLAGAISSGAAFVAGAALKLVLGVVALRAAMRLGGGQTAEG</sequence>
<evidence type="ECO:0000256" key="2">
    <source>
        <dbReference type="ARBA" id="ARBA00022475"/>
    </source>
</evidence>
<dbReference type="EMBL" id="VYQE01000004">
    <property type="protein sequence ID" value="KAA9007076.1"/>
    <property type="molecule type" value="Genomic_DNA"/>
</dbReference>
<feature type="transmembrane region" description="Helical" evidence="6">
    <location>
        <begin position="65"/>
        <end position="84"/>
    </location>
</feature>
<dbReference type="GO" id="GO:0005886">
    <property type="term" value="C:plasma membrane"/>
    <property type="evidence" value="ECO:0007669"/>
    <property type="project" value="UniProtKB-SubCell"/>
</dbReference>
<evidence type="ECO:0000256" key="1">
    <source>
        <dbReference type="ARBA" id="ARBA00004651"/>
    </source>
</evidence>
<organism evidence="7 8">
    <name type="scientific">Histidinibacterium aquaticum</name>
    <dbReference type="NCBI Taxonomy" id="2613962"/>
    <lineage>
        <taxon>Bacteria</taxon>
        <taxon>Pseudomonadati</taxon>
        <taxon>Pseudomonadota</taxon>
        <taxon>Alphaproteobacteria</taxon>
        <taxon>Rhodobacterales</taxon>
        <taxon>Paracoccaceae</taxon>
        <taxon>Histidinibacterium</taxon>
    </lineage>
</organism>
<feature type="transmembrane region" description="Helical" evidence="6">
    <location>
        <begin position="105"/>
        <end position="126"/>
    </location>
</feature>
<keyword evidence="8" id="KW-1185">Reference proteome</keyword>
<feature type="transmembrane region" description="Helical" evidence="6">
    <location>
        <begin position="238"/>
        <end position="258"/>
    </location>
</feature>
<dbReference type="GO" id="GO:0022857">
    <property type="term" value="F:transmembrane transporter activity"/>
    <property type="evidence" value="ECO:0007669"/>
    <property type="project" value="InterPro"/>
</dbReference>
<feature type="transmembrane region" description="Helical" evidence="6">
    <location>
        <begin position="392"/>
        <end position="410"/>
    </location>
</feature>
<evidence type="ECO:0000256" key="5">
    <source>
        <dbReference type="ARBA" id="ARBA00023136"/>
    </source>
</evidence>
<dbReference type="CDD" id="cd06173">
    <property type="entry name" value="MFS_MefA_like"/>
    <property type="match status" value="1"/>
</dbReference>
<evidence type="ECO:0000256" key="4">
    <source>
        <dbReference type="ARBA" id="ARBA00022989"/>
    </source>
</evidence>
<feature type="transmembrane region" description="Helical" evidence="6">
    <location>
        <begin position="270"/>
        <end position="290"/>
    </location>
</feature>
<feature type="transmembrane region" description="Helical" evidence="6">
    <location>
        <begin position="184"/>
        <end position="203"/>
    </location>
</feature>
<dbReference type="InterPro" id="IPR036259">
    <property type="entry name" value="MFS_trans_sf"/>
</dbReference>
<feature type="transmembrane region" description="Helical" evidence="6">
    <location>
        <begin position="323"/>
        <end position="345"/>
    </location>
</feature>
<evidence type="ECO:0000256" key="3">
    <source>
        <dbReference type="ARBA" id="ARBA00022692"/>
    </source>
</evidence>
<keyword evidence="5 6" id="KW-0472">Membrane</keyword>
<dbReference type="Proteomes" id="UP000326554">
    <property type="component" value="Unassembled WGS sequence"/>
</dbReference>
<dbReference type="AlphaFoldDB" id="A0A5J5GFU6"/>
<evidence type="ECO:0000313" key="8">
    <source>
        <dbReference type="Proteomes" id="UP000326554"/>
    </source>
</evidence>
<comment type="subcellular location">
    <subcellularLocation>
        <location evidence="1">Cell membrane</location>
        <topology evidence="1">Multi-pass membrane protein</topology>
    </subcellularLocation>
</comment>
<gene>
    <name evidence="7" type="ORF">F3S47_15030</name>
</gene>
<comment type="caution">
    <text evidence="7">The sequence shown here is derived from an EMBL/GenBank/DDBJ whole genome shotgun (WGS) entry which is preliminary data.</text>
</comment>
<evidence type="ECO:0000313" key="7">
    <source>
        <dbReference type="EMBL" id="KAA9007076.1"/>
    </source>
</evidence>
<feature type="transmembrane region" description="Helical" evidence="6">
    <location>
        <begin position="297"/>
        <end position="317"/>
    </location>
</feature>
<protein>
    <submittedName>
        <fullName evidence="7">MFS transporter</fullName>
    </submittedName>
</protein>
<dbReference type="SUPFAM" id="SSF103473">
    <property type="entry name" value="MFS general substrate transporter"/>
    <property type="match status" value="1"/>
</dbReference>
<name>A0A5J5GFU6_9RHOB</name>
<dbReference type="InterPro" id="IPR011701">
    <property type="entry name" value="MFS"/>
</dbReference>
<dbReference type="PANTHER" id="PTHR23513:SF6">
    <property type="entry name" value="MAJOR FACILITATOR SUPERFAMILY ASSOCIATED DOMAIN-CONTAINING PROTEIN"/>
    <property type="match status" value="1"/>
</dbReference>
<feature type="transmembrane region" description="Helical" evidence="6">
    <location>
        <begin position="366"/>
        <end position="386"/>
    </location>
</feature>
<dbReference type="Pfam" id="PF07690">
    <property type="entry name" value="MFS_1"/>
    <property type="match status" value="1"/>
</dbReference>
<keyword evidence="3 6" id="KW-0812">Transmembrane</keyword>
<keyword evidence="4 6" id="KW-1133">Transmembrane helix</keyword>
<dbReference type="Gene3D" id="1.20.1250.20">
    <property type="entry name" value="MFS general substrate transporter like domains"/>
    <property type="match status" value="1"/>
</dbReference>
<accession>A0A5J5GFU6</accession>
<reference evidence="7 8" key="1">
    <citation type="submission" date="2019-09" db="EMBL/GenBank/DDBJ databases">
        <authorList>
            <person name="Park J.-S."/>
            <person name="Choi H.-J."/>
        </authorList>
    </citation>
    <scope>NUCLEOTIDE SEQUENCE [LARGE SCALE GENOMIC DNA]</scope>
    <source>
        <strain evidence="7 8">176SS1-4</strain>
    </source>
</reference>
<keyword evidence="2" id="KW-1003">Cell membrane</keyword>